<dbReference type="GO" id="GO:0016887">
    <property type="term" value="F:ATP hydrolysis activity"/>
    <property type="evidence" value="ECO:0007669"/>
    <property type="project" value="InterPro"/>
</dbReference>
<dbReference type="GO" id="GO:0005524">
    <property type="term" value="F:ATP binding"/>
    <property type="evidence" value="ECO:0007669"/>
    <property type="project" value="InterPro"/>
</dbReference>
<gene>
    <name evidence="2" type="ORF">HMPREF0381_0567</name>
</gene>
<dbReference type="Proteomes" id="UP000003434">
    <property type="component" value="Unassembled WGS sequence"/>
</dbReference>
<dbReference type="EMBL" id="AEPW01000012">
    <property type="protein sequence ID" value="EFU77546.1"/>
    <property type="molecule type" value="Genomic_DNA"/>
</dbReference>
<dbReference type="AlphaFoldDB" id="E6LKT2"/>
<reference evidence="2 3" key="1">
    <citation type="submission" date="2010-12" db="EMBL/GenBank/DDBJ databases">
        <authorList>
            <person name="Muzny D."/>
            <person name="Qin X."/>
            <person name="Deng J."/>
            <person name="Jiang H."/>
            <person name="Liu Y."/>
            <person name="Qu J."/>
            <person name="Song X.-Z."/>
            <person name="Zhang L."/>
            <person name="Thornton R."/>
            <person name="Coyle M."/>
            <person name="Francisco L."/>
            <person name="Jackson L."/>
            <person name="Javaid M."/>
            <person name="Korchina V."/>
            <person name="Kovar C."/>
            <person name="Mata R."/>
            <person name="Mathew T."/>
            <person name="Ngo R."/>
            <person name="Nguyen L."/>
            <person name="Nguyen N."/>
            <person name="Okwuonu G."/>
            <person name="Ongeri F."/>
            <person name="Pham C."/>
            <person name="Simmons D."/>
            <person name="Wilczek-Boney K."/>
            <person name="Hale W."/>
            <person name="Jakkamsetti A."/>
            <person name="Pham P."/>
            <person name="Ruth R."/>
            <person name="San Lucas F."/>
            <person name="Warren J."/>
            <person name="Zhang J."/>
            <person name="Zhao Z."/>
            <person name="Zhou C."/>
            <person name="Zhu D."/>
            <person name="Lee S."/>
            <person name="Bess C."/>
            <person name="Blankenburg K."/>
            <person name="Forbes L."/>
            <person name="Fu Q."/>
            <person name="Gubbala S."/>
            <person name="Hirani K."/>
            <person name="Jayaseelan J.C."/>
            <person name="Lara F."/>
            <person name="Munidasa M."/>
            <person name="Palculict T."/>
            <person name="Patil S."/>
            <person name="Pu L.-L."/>
            <person name="Saada N."/>
            <person name="Tang L."/>
            <person name="Weissenberger G."/>
            <person name="Zhu Y."/>
            <person name="Hemphill L."/>
            <person name="Shang Y."/>
            <person name="Youmans B."/>
            <person name="Ayvaz T."/>
            <person name="Ross M."/>
            <person name="Santibanez J."/>
            <person name="Aqrawi P."/>
            <person name="Gross S."/>
            <person name="Joshi V."/>
            <person name="Fowler G."/>
            <person name="Nazareth L."/>
            <person name="Reid J."/>
            <person name="Worley K."/>
            <person name="Petrosino J."/>
            <person name="Highlander S."/>
            <person name="Gibbs R."/>
        </authorList>
    </citation>
    <scope>NUCLEOTIDE SEQUENCE [LARGE SCALE GENOMIC DNA]</scope>
    <source>
        <strain evidence="2 3">DSM 3986</strain>
    </source>
</reference>
<dbReference type="InterPro" id="IPR027417">
    <property type="entry name" value="P-loop_NTPase"/>
</dbReference>
<evidence type="ECO:0000313" key="2">
    <source>
        <dbReference type="EMBL" id="EFU77546.1"/>
    </source>
</evidence>
<evidence type="ECO:0000259" key="1">
    <source>
        <dbReference type="Pfam" id="PF13304"/>
    </source>
</evidence>
<protein>
    <recommendedName>
        <fullName evidence="1">ATPase AAA-type core domain-containing protein</fullName>
    </recommendedName>
</protein>
<sequence>MLVNITVENFKSFDKKEELSMISSSKIQENKSHRIKIKQTNLLKNAVIYGANASGKSNLVKSLEFIKTVIMEGLPLESVNNYCRNKDSNKDRESVFELQFTVGDKFYAYGFAAVLSKRKIIEEWLYELMQDGNANNLFSRDGGNMPKLGDGIRLSSAEKNRFNVYAEDFMGNETGLFLTEMNRGKRYEDNSKFIFFKKVFEWLINNIIIINPDRGISSDEVYYTKESLDTVSKLIETFDTGVNEINTKEITPEELSKMIPKDVMLNIFDSIKLKMQLENLKKMQMTWRIGEGFFNIRIRENSEPEITTIVLKHGKSIFDFSEESDGTKRLIDLIYMLMIKQDDIVFVVDELERSLHTKLTEHFIEMFMESHKEERIQLIFTTHENAIMDKKIFRRDEIWFIERDNNNVSVIYSLDKFKERYDKKLSKAYLEGRYGAIPVFKQFQFNRNKFQEKSLNR</sequence>
<accession>E6LKT2</accession>
<feature type="domain" description="ATPase AAA-type core" evidence="1">
    <location>
        <begin position="46"/>
        <end position="389"/>
    </location>
</feature>
<dbReference type="SUPFAM" id="SSF52540">
    <property type="entry name" value="P-loop containing nucleoside triphosphate hydrolases"/>
    <property type="match status" value="1"/>
</dbReference>
<dbReference type="PANTHER" id="PTHR40396:SF1">
    <property type="entry name" value="ATPASE AAA-TYPE CORE DOMAIN-CONTAINING PROTEIN"/>
    <property type="match status" value="1"/>
</dbReference>
<evidence type="ECO:0000313" key="3">
    <source>
        <dbReference type="Proteomes" id="UP000003434"/>
    </source>
</evidence>
<organism evidence="2 3">
    <name type="scientific">Lachnoanaerobaculum saburreum DSM 3986</name>
    <dbReference type="NCBI Taxonomy" id="887325"/>
    <lineage>
        <taxon>Bacteria</taxon>
        <taxon>Bacillati</taxon>
        <taxon>Bacillota</taxon>
        <taxon>Clostridia</taxon>
        <taxon>Lachnospirales</taxon>
        <taxon>Lachnospiraceae</taxon>
        <taxon>Lachnoanaerobaculum</taxon>
    </lineage>
</organism>
<dbReference type="eggNOG" id="COG1106">
    <property type="taxonomic scope" value="Bacteria"/>
</dbReference>
<name>E6LKT2_9FIRM</name>
<proteinExistence type="predicted"/>
<dbReference type="HOGENOM" id="CLU_046693_2_1_9"/>
<dbReference type="InterPro" id="IPR003959">
    <property type="entry name" value="ATPase_AAA_core"/>
</dbReference>
<dbReference type="PANTHER" id="PTHR40396">
    <property type="entry name" value="ATPASE-LIKE PROTEIN"/>
    <property type="match status" value="1"/>
</dbReference>
<comment type="caution">
    <text evidence="2">The sequence shown here is derived from an EMBL/GenBank/DDBJ whole genome shotgun (WGS) entry which is preliminary data.</text>
</comment>
<dbReference type="Pfam" id="PF13304">
    <property type="entry name" value="AAA_21"/>
    <property type="match status" value="1"/>
</dbReference>
<dbReference type="RefSeq" id="WP_008750337.1">
    <property type="nucleotide sequence ID" value="NZ_GL622296.1"/>
</dbReference>
<dbReference type="Gene3D" id="3.40.50.300">
    <property type="entry name" value="P-loop containing nucleotide triphosphate hydrolases"/>
    <property type="match status" value="1"/>
</dbReference>